<dbReference type="RefSeq" id="WP_028481396.1">
    <property type="nucleotide sequence ID" value="NZ_LVVZ01000010.1"/>
</dbReference>
<accession>A0A1U7JJF8</accession>
<name>A0A1U7JJF8_9HYPH</name>
<evidence type="ECO:0000313" key="1">
    <source>
        <dbReference type="EMBL" id="OKL44873.1"/>
    </source>
</evidence>
<dbReference type="AlphaFoldDB" id="A0A1U7JJF8"/>
<proteinExistence type="predicted"/>
<comment type="caution">
    <text evidence="1">The sequence shown here is derived from an EMBL/GenBank/DDBJ whole genome shotgun (WGS) entry which is preliminary data.</text>
</comment>
<dbReference type="Proteomes" id="UP000185783">
    <property type="component" value="Unassembled WGS sequence"/>
</dbReference>
<gene>
    <name evidence="1" type="ORF">A3843_06195</name>
</gene>
<organism evidence="1 2">
    <name type="scientific">Pseudovibrio exalbescens</name>
    <dbReference type="NCBI Taxonomy" id="197461"/>
    <lineage>
        <taxon>Bacteria</taxon>
        <taxon>Pseudomonadati</taxon>
        <taxon>Pseudomonadota</taxon>
        <taxon>Alphaproteobacteria</taxon>
        <taxon>Hyphomicrobiales</taxon>
        <taxon>Stappiaceae</taxon>
        <taxon>Pseudovibrio</taxon>
    </lineage>
</organism>
<reference evidence="1 2" key="1">
    <citation type="submission" date="2016-03" db="EMBL/GenBank/DDBJ databases">
        <title>Genome sequence of Nesiotobacter sp. nov., a moderately halophilic alphaproteobacterium isolated from the Yellow Sea, China.</title>
        <authorList>
            <person name="Zhang G."/>
            <person name="Zhang R."/>
        </authorList>
    </citation>
    <scope>NUCLEOTIDE SEQUENCE [LARGE SCALE GENOMIC DNA]</scope>
    <source>
        <strain evidence="1 2">WB1-6</strain>
    </source>
</reference>
<protein>
    <submittedName>
        <fullName evidence="1">Uncharacterized protein</fullName>
    </submittedName>
</protein>
<evidence type="ECO:0000313" key="2">
    <source>
        <dbReference type="Proteomes" id="UP000185783"/>
    </source>
</evidence>
<sequence length="144" mass="16560">MFSDHLSEEQKSRDVPRADLLALFDLLEDEFLVMMRMDDTAGDDSDAVLVGTPLDALINAYNSEFPGSAPDLRPIHDYRDLTTHFWHCFAHQPWWRCGDLMAFILANPAFDARVTKTGRQLILRVVEPIFGQPFQEYMKKSRLA</sequence>
<dbReference type="EMBL" id="LVVZ01000010">
    <property type="protein sequence ID" value="OKL44873.1"/>
    <property type="molecule type" value="Genomic_DNA"/>
</dbReference>
<keyword evidence="2" id="KW-1185">Reference proteome</keyword>